<dbReference type="InterPro" id="IPR036397">
    <property type="entry name" value="RNaseH_sf"/>
</dbReference>
<dbReference type="EMBL" id="LXQA010023474">
    <property type="protein sequence ID" value="MCH92798.1"/>
    <property type="molecule type" value="Genomic_DNA"/>
</dbReference>
<accession>A0A392N1G2</accession>
<dbReference type="PANTHER" id="PTHR37984:SF5">
    <property type="entry name" value="PROTEIN NYNRIN-LIKE"/>
    <property type="match status" value="1"/>
</dbReference>
<feature type="domain" description="Integrase catalytic" evidence="1">
    <location>
        <begin position="152"/>
        <end position="313"/>
    </location>
</feature>
<name>A0A392N1G2_9FABA</name>
<dbReference type="Gene3D" id="1.10.340.70">
    <property type="match status" value="1"/>
</dbReference>
<sequence>MSSLMVKELELIEEFRDLSLVCEVTSTSVKLGMLKLTNPFLEDIRKRQRSDKRLMEKLVLINEGKETNIKVDENGILRFHGRVCVPDVPELKKMIMDEGHRSGLSIHPGLTKMYQDLKKLFWWLGMKRQIYEFVYACLVCQKSKIEHQKQSGLLQPMFIPEWRWDSIAMDFVGGLPKTKKGNEVIWVVVDWLTKCAHFIAIKKGTLVPKLAEIYVEQVMKLHGIPSSIVSDRDLRFTSRFWESLQEALGTKLRLSSAYHPQTVGQSERTIQSLEDLLRACILEQSVIWDSCLLQHPNPYAHFINLNKNIRASI</sequence>
<dbReference type="Proteomes" id="UP000265520">
    <property type="component" value="Unassembled WGS sequence"/>
</dbReference>
<dbReference type="GO" id="GO:0015074">
    <property type="term" value="P:DNA integration"/>
    <property type="evidence" value="ECO:0007669"/>
    <property type="project" value="InterPro"/>
</dbReference>
<reference evidence="2 3" key="1">
    <citation type="journal article" date="2018" name="Front. Plant Sci.">
        <title>Red Clover (Trifolium pratense) and Zigzag Clover (T. medium) - A Picture of Genomic Similarities and Differences.</title>
        <authorList>
            <person name="Dluhosova J."/>
            <person name="Istvanek J."/>
            <person name="Nedelnik J."/>
            <person name="Repkova J."/>
        </authorList>
    </citation>
    <scope>NUCLEOTIDE SEQUENCE [LARGE SCALE GENOMIC DNA]</scope>
    <source>
        <strain evidence="3">cv. 10/8</strain>
        <tissue evidence="2">Leaf</tissue>
    </source>
</reference>
<evidence type="ECO:0000313" key="2">
    <source>
        <dbReference type="EMBL" id="MCH92798.1"/>
    </source>
</evidence>
<dbReference type="InterPro" id="IPR050951">
    <property type="entry name" value="Retrovirus_Pol_polyprotein"/>
</dbReference>
<gene>
    <name evidence="2" type="ORF">A2U01_0013741</name>
</gene>
<dbReference type="PANTHER" id="PTHR37984">
    <property type="entry name" value="PROTEIN CBG26694"/>
    <property type="match status" value="1"/>
</dbReference>
<dbReference type="AlphaFoldDB" id="A0A392N1G2"/>
<dbReference type="GO" id="GO:0003676">
    <property type="term" value="F:nucleic acid binding"/>
    <property type="evidence" value="ECO:0007669"/>
    <property type="project" value="InterPro"/>
</dbReference>
<proteinExistence type="predicted"/>
<keyword evidence="3" id="KW-1185">Reference proteome</keyword>
<organism evidence="2 3">
    <name type="scientific">Trifolium medium</name>
    <dbReference type="NCBI Taxonomy" id="97028"/>
    <lineage>
        <taxon>Eukaryota</taxon>
        <taxon>Viridiplantae</taxon>
        <taxon>Streptophyta</taxon>
        <taxon>Embryophyta</taxon>
        <taxon>Tracheophyta</taxon>
        <taxon>Spermatophyta</taxon>
        <taxon>Magnoliopsida</taxon>
        <taxon>eudicotyledons</taxon>
        <taxon>Gunneridae</taxon>
        <taxon>Pentapetalae</taxon>
        <taxon>rosids</taxon>
        <taxon>fabids</taxon>
        <taxon>Fabales</taxon>
        <taxon>Fabaceae</taxon>
        <taxon>Papilionoideae</taxon>
        <taxon>50 kb inversion clade</taxon>
        <taxon>NPAAA clade</taxon>
        <taxon>Hologalegina</taxon>
        <taxon>IRL clade</taxon>
        <taxon>Trifolieae</taxon>
        <taxon>Trifolium</taxon>
    </lineage>
</organism>
<dbReference type="SUPFAM" id="SSF53098">
    <property type="entry name" value="Ribonuclease H-like"/>
    <property type="match status" value="1"/>
</dbReference>
<dbReference type="Gene3D" id="3.30.420.10">
    <property type="entry name" value="Ribonuclease H-like superfamily/Ribonuclease H"/>
    <property type="match status" value="1"/>
</dbReference>
<comment type="caution">
    <text evidence="2">The sequence shown here is derived from an EMBL/GenBank/DDBJ whole genome shotgun (WGS) entry which is preliminary data.</text>
</comment>
<dbReference type="PROSITE" id="PS50994">
    <property type="entry name" value="INTEGRASE"/>
    <property type="match status" value="1"/>
</dbReference>
<dbReference type="InterPro" id="IPR001584">
    <property type="entry name" value="Integrase_cat-core"/>
</dbReference>
<dbReference type="InterPro" id="IPR012337">
    <property type="entry name" value="RNaseH-like_sf"/>
</dbReference>
<dbReference type="InterPro" id="IPR041588">
    <property type="entry name" value="Integrase_H2C2"/>
</dbReference>
<evidence type="ECO:0000259" key="1">
    <source>
        <dbReference type="PROSITE" id="PS50994"/>
    </source>
</evidence>
<evidence type="ECO:0000313" key="3">
    <source>
        <dbReference type="Proteomes" id="UP000265520"/>
    </source>
</evidence>
<protein>
    <submittedName>
        <fullName evidence="2">Retrotransposon protein</fullName>
    </submittedName>
</protein>
<dbReference type="Pfam" id="PF17921">
    <property type="entry name" value="Integrase_H2C2"/>
    <property type="match status" value="1"/>
</dbReference>